<feature type="transmembrane region" description="Helical" evidence="6">
    <location>
        <begin position="21"/>
        <end position="40"/>
    </location>
</feature>
<evidence type="ECO:0000256" key="2">
    <source>
        <dbReference type="ARBA" id="ARBA00022448"/>
    </source>
</evidence>
<feature type="transmembrane region" description="Helical" evidence="6">
    <location>
        <begin position="447"/>
        <end position="468"/>
    </location>
</feature>
<feature type="transmembrane region" description="Helical" evidence="6">
    <location>
        <begin position="108"/>
        <end position="127"/>
    </location>
</feature>
<evidence type="ECO:0000313" key="8">
    <source>
        <dbReference type="EMBL" id="KAH8701948.1"/>
    </source>
</evidence>
<dbReference type="CDD" id="cd17502">
    <property type="entry name" value="MFS_Azr1_MDR_like"/>
    <property type="match status" value="1"/>
</dbReference>
<feature type="transmembrane region" description="Helical" evidence="6">
    <location>
        <begin position="80"/>
        <end position="101"/>
    </location>
</feature>
<evidence type="ECO:0000256" key="1">
    <source>
        <dbReference type="ARBA" id="ARBA00004141"/>
    </source>
</evidence>
<dbReference type="SUPFAM" id="SSF103473">
    <property type="entry name" value="MFS general substrate transporter"/>
    <property type="match status" value="1"/>
</dbReference>
<feature type="transmembrane region" description="Helical" evidence="6">
    <location>
        <begin position="286"/>
        <end position="304"/>
    </location>
</feature>
<dbReference type="RefSeq" id="XP_046075324.1">
    <property type="nucleotide sequence ID" value="XM_046212538.1"/>
</dbReference>
<dbReference type="PANTHER" id="PTHR23501:SF177">
    <property type="entry name" value="MAJOR FACILITATOR SUPERFAMILY (MFS) PROFILE DOMAIN-CONTAINING PROTEIN-RELATED"/>
    <property type="match status" value="1"/>
</dbReference>
<feature type="transmembrane region" description="Helical" evidence="6">
    <location>
        <begin position="52"/>
        <end position="74"/>
    </location>
</feature>
<accession>A0AAD4Q3M9</accession>
<feature type="transmembrane region" description="Helical" evidence="6">
    <location>
        <begin position="253"/>
        <end position="274"/>
    </location>
</feature>
<feature type="transmembrane region" description="Helical" evidence="6">
    <location>
        <begin position="181"/>
        <end position="200"/>
    </location>
</feature>
<dbReference type="GeneID" id="70242825"/>
<keyword evidence="9" id="KW-1185">Reference proteome</keyword>
<dbReference type="AlphaFoldDB" id="A0AAD4Q3M9"/>
<keyword evidence="2" id="KW-0813">Transport</keyword>
<evidence type="ECO:0000256" key="5">
    <source>
        <dbReference type="ARBA" id="ARBA00023136"/>
    </source>
</evidence>
<dbReference type="PROSITE" id="PS50850">
    <property type="entry name" value="MFS"/>
    <property type="match status" value="1"/>
</dbReference>
<dbReference type="Proteomes" id="UP001201262">
    <property type="component" value="Unassembled WGS sequence"/>
</dbReference>
<comment type="caution">
    <text evidence="8">The sequence shown here is derived from an EMBL/GenBank/DDBJ whole genome shotgun (WGS) entry which is preliminary data.</text>
</comment>
<evidence type="ECO:0000256" key="4">
    <source>
        <dbReference type="ARBA" id="ARBA00022989"/>
    </source>
</evidence>
<evidence type="ECO:0000313" key="9">
    <source>
        <dbReference type="Proteomes" id="UP001201262"/>
    </source>
</evidence>
<dbReference type="GO" id="GO:0005886">
    <property type="term" value="C:plasma membrane"/>
    <property type="evidence" value="ECO:0007669"/>
    <property type="project" value="TreeGrafter"/>
</dbReference>
<feature type="transmembrane region" description="Helical" evidence="6">
    <location>
        <begin position="139"/>
        <end position="160"/>
    </location>
</feature>
<dbReference type="InterPro" id="IPR011701">
    <property type="entry name" value="MFS"/>
</dbReference>
<name>A0AAD4Q3M9_9EURO</name>
<protein>
    <submittedName>
        <fullName evidence="8">Major facilitator superfamily domain-containing protein</fullName>
    </submittedName>
</protein>
<dbReference type="Pfam" id="PF07690">
    <property type="entry name" value="MFS_1"/>
    <property type="match status" value="1"/>
</dbReference>
<keyword evidence="4 6" id="KW-1133">Transmembrane helix</keyword>
<evidence type="ECO:0000256" key="6">
    <source>
        <dbReference type="SAM" id="Phobius"/>
    </source>
</evidence>
<feature type="transmembrane region" description="Helical" evidence="6">
    <location>
        <begin position="343"/>
        <end position="362"/>
    </location>
</feature>
<proteinExistence type="predicted"/>
<feature type="transmembrane region" description="Helical" evidence="6">
    <location>
        <begin position="212"/>
        <end position="232"/>
    </location>
</feature>
<dbReference type="InterPro" id="IPR020846">
    <property type="entry name" value="MFS_dom"/>
</dbReference>
<dbReference type="PANTHER" id="PTHR23501">
    <property type="entry name" value="MAJOR FACILITATOR SUPERFAMILY"/>
    <property type="match status" value="1"/>
</dbReference>
<dbReference type="GO" id="GO:0022857">
    <property type="term" value="F:transmembrane transporter activity"/>
    <property type="evidence" value="ECO:0007669"/>
    <property type="project" value="InterPro"/>
</dbReference>
<comment type="subcellular location">
    <subcellularLocation>
        <location evidence="1">Membrane</location>
        <topology evidence="1">Multi-pass membrane protein</topology>
    </subcellularLocation>
</comment>
<feature type="transmembrane region" description="Helical" evidence="6">
    <location>
        <begin position="374"/>
        <end position="395"/>
    </location>
</feature>
<evidence type="ECO:0000256" key="3">
    <source>
        <dbReference type="ARBA" id="ARBA00022692"/>
    </source>
</evidence>
<dbReference type="Gene3D" id="1.20.1250.20">
    <property type="entry name" value="MFS general substrate transporter like domains"/>
    <property type="match status" value="1"/>
</dbReference>
<dbReference type="EMBL" id="JAJTJA010000003">
    <property type="protein sequence ID" value="KAH8701948.1"/>
    <property type="molecule type" value="Genomic_DNA"/>
</dbReference>
<dbReference type="Gene3D" id="1.20.1720.10">
    <property type="entry name" value="Multidrug resistance protein D"/>
    <property type="match status" value="1"/>
</dbReference>
<dbReference type="FunFam" id="1.20.1250.20:FF:000196">
    <property type="entry name" value="MFS toxin efflux pump (AflT)"/>
    <property type="match status" value="1"/>
</dbReference>
<gene>
    <name evidence="8" type="ORF">BGW36DRAFT_314608</name>
</gene>
<feature type="transmembrane region" description="Helical" evidence="6">
    <location>
        <begin position="316"/>
        <end position="337"/>
    </location>
</feature>
<feature type="domain" description="Major facilitator superfamily (MFS) profile" evidence="7">
    <location>
        <begin position="1"/>
        <end position="485"/>
    </location>
</feature>
<keyword evidence="3 6" id="KW-0812">Transmembrane</keyword>
<sequence length="485" mass="51070">MTIVATAIPKITDEFHGLGDVTWYASAFMMTIGCFQSTWGKVFKYFPLKTSFIVSVFVFELGSLICAVAPNSIALIVGRAIAGVGAAGIGSGAFTIIAFAAEPKKRPLLTGVIGVSYGIASVVGPLVGGAFSDKVTWRWCFYINLPIGGLAAGMILLFFHTPKLAQPAKASLKEKILQMDLPGTVLILCAVISYILALQYAGSSKSWKSSTVIGLIIGSFLILVAFVVCEYLQGERAMLTPRLMKDRKISVNAAYAVFFVGSYFIVVYYLPIFFQSIDNVNPTMSGIRNLPLIIAVSLSLIFSGGSISKTGHATPLLVIGAVFATIGSGLLFTLDVGTSTGKWIGYQIIAGVGWGLAYQVPIIASHGHSIPSDIATVTGIIMFHQTVGGAIFVAAGEAAFNNQLIQTLLKSAPDVNPNLVIATGATELRSTFTAEQMTGILVAYTKGIQSAFAVAIAAAGVAFFISLFSNFKRIHGDAAQSAAVA</sequence>
<dbReference type="InterPro" id="IPR036259">
    <property type="entry name" value="MFS_trans_sf"/>
</dbReference>
<dbReference type="FunFam" id="1.20.1720.10:FF:000012">
    <property type="entry name" value="MFS toxin efflux pump (AflT)"/>
    <property type="match status" value="1"/>
</dbReference>
<reference evidence="8" key="1">
    <citation type="submission" date="2021-12" db="EMBL/GenBank/DDBJ databases">
        <title>Convergent genome expansion in fungi linked to evolution of root-endophyte symbiosis.</title>
        <authorList>
            <consortium name="DOE Joint Genome Institute"/>
            <person name="Ke Y.-H."/>
            <person name="Bonito G."/>
            <person name="Liao H.-L."/>
            <person name="Looney B."/>
            <person name="Rojas-Flechas A."/>
            <person name="Nash J."/>
            <person name="Hameed K."/>
            <person name="Schadt C."/>
            <person name="Martin F."/>
            <person name="Crous P.W."/>
            <person name="Miettinen O."/>
            <person name="Magnuson J.K."/>
            <person name="Labbe J."/>
            <person name="Jacobson D."/>
            <person name="Doktycz M.J."/>
            <person name="Veneault-Fourrey C."/>
            <person name="Kuo A."/>
            <person name="Mondo S."/>
            <person name="Calhoun S."/>
            <person name="Riley R."/>
            <person name="Ohm R."/>
            <person name="LaButti K."/>
            <person name="Andreopoulos B."/>
            <person name="Pangilinan J."/>
            <person name="Nolan M."/>
            <person name="Tritt A."/>
            <person name="Clum A."/>
            <person name="Lipzen A."/>
            <person name="Daum C."/>
            <person name="Barry K."/>
            <person name="Grigoriev I.V."/>
            <person name="Vilgalys R."/>
        </authorList>
    </citation>
    <scope>NUCLEOTIDE SEQUENCE</scope>
    <source>
        <strain evidence="8">PMI_201</strain>
    </source>
</reference>
<keyword evidence="5 6" id="KW-0472">Membrane</keyword>
<evidence type="ECO:0000259" key="7">
    <source>
        <dbReference type="PROSITE" id="PS50850"/>
    </source>
</evidence>
<organism evidence="8 9">
    <name type="scientific">Talaromyces proteolyticus</name>
    <dbReference type="NCBI Taxonomy" id="1131652"/>
    <lineage>
        <taxon>Eukaryota</taxon>
        <taxon>Fungi</taxon>
        <taxon>Dikarya</taxon>
        <taxon>Ascomycota</taxon>
        <taxon>Pezizomycotina</taxon>
        <taxon>Eurotiomycetes</taxon>
        <taxon>Eurotiomycetidae</taxon>
        <taxon>Eurotiales</taxon>
        <taxon>Trichocomaceae</taxon>
        <taxon>Talaromyces</taxon>
        <taxon>Talaromyces sect. Bacilispori</taxon>
    </lineage>
</organism>